<feature type="binding site" evidence="8">
    <location>
        <begin position="9"/>
        <end position="11"/>
    </location>
    <ligand>
        <name>GTP</name>
        <dbReference type="ChEBI" id="CHEBI:37565"/>
    </ligand>
</feature>
<comment type="function">
    <text evidence="8">Transfers a GMP moiety from GTP to Mo-molybdopterin (Mo-MPT) cofactor (Moco or molybdenum cofactor) to form Mo-molybdopterin guanine dinucleotide (Mo-MGD) cofactor.</text>
</comment>
<feature type="binding site" evidence="8">
    <location>
        <position position="93"/>
    </location>
    <ligand>
        <name>Mg(2+)</name>
        <dbReference type="ChEBI" id="CHEBI:18420"/>
    </ligand>
</feature>
<reference evidence="10 11" key="1">
    <citation type="submission" date="2019-08" db="EMBL/GenBank/DDBJ databases">
        <title>Complete genome sequence of Terriglobus albidus strain ORNL.</title>
        <authorList>
            <person name="Podar M."/>
        </authorList>
    </citation>
    <scope>NUCLEOTIDE SEQUENCE [LARGE SCALE GENOMIC DNA]</scope>
    <source>
        <strain evidence="10 11">ORNL</strain>
    </source>
</reference>
<keyword evidence="7 8" id="KW-0501">Molybdenum cofactor biosynthesis</keyword>
<feature type="domain" description="MobA-like NTP transferase" evidence="9">
    <location>
        <begin position="6"/>
        <end position="154"/>
    </location>
</feature>
<dbReference type="Proteomes" id="UP000321820">
    <property type="component" value="Chromosome"/>
</dbReference>
<dbReference type="PANTHER" id="PTHR19136">
    <property type="entry name" value="MOLYBDENUM COFACTOR GUANYLYLTRANSFERASE"/>
    <property type="match status" value="1"/>
</dbReference>
<evidence type="ECO:0000256" key="5">
    <source>
        <dbReference type="ARBA" id="ARBA00022842"/>
    </source>
</evidence>
<keyword evidence="6 8" id="KW-0342">GTP-binding</keyword>
<dbReference type="InterPro" id="IPR029044">
    <property type="entry name" value="Nucleotide-diphossugar_trans"/>
</dbReference>
<evidence type="ECO:0000256" key="1">
    <source>
        <dbReference type="ARBA" id="ARBA00022490"/>
    </source>
</evidence>
<keyword evidence="5 8" id="KW-0460">Magnesium</keyword>
<accession>A0A5B9EGC5</accession>
<feature type="binding site" evidence="8">
    <location>
        <position position="93"/>
    </location>
    <ligand>
        <name>GTP</name>
        <dbReference type="ChEBI" id="CHEBI:37565"/>
    </ligand>
</feature>
<gene>
    <name evidence="8" type="primary">mobA</name>
    <name evidence="10" type="ORF">FTW19_16700</name>
</gene>
<dbReference type="RefSeq" id="WP_147648683.1">
    <property type="nucleotide sequence ID" value="NZ_CP042806.1"/>
</dbReference>
<keyword evidence="4 8" id="KW-0547">Nucleotide-binding</keyword>
<evidence type="ECO:0000256" key="7">
    <source>
        <dbReference type="ARBA" id="ARBA00023150"/>
    </source>
</evidence>
<dbReference type="HAMAP" id="MF_00316">
    <property type="entry name" value="MobA"/>
    <property type="match status" value="1"/>
</dbReference>
<evidence type="ECO:0000313" key="11">
    <source>
        <dbReference type="Proteomes" id="UP000321820"/>
    </source>
</evidence>
<keyword evidence="10" id="KW-0548">Nucleotidyltransferase</keyword>
<dbReference type="SUPFAM" id="SSF53448">
    <property type="entry name" value="Nucleotide-diphospho-sugar transferases"/>
    <property type="match status" value="1"/>
</dbReference>
<dbReference type="OrthoDB" id="9788394at2"/>
<comment type="caution">
    <text evidence="8">Lacks conserved residue(s) required for the propagation of feature annotation.</text>
</comment>
<feature type="binding site" evidence="8">
    <location>
        <position position="65"/>
    </location>
    <ligand>
        <name>GTP</name>
        <dbReference type="ChEBI" id="CHEBI:37565"/>
    </ligand>
</feature>
<comment type="domain">
    <text evidence="8">The N-terminal domain determines nucleotide recognition and specific binding, while the C-terminal domain determines the specific binding to the target protein.</text>
</comment>
<dbReference type="GO" id="GO:0061603">
    <property type="term" value="F:molybdenum cofactor guanylyltransferase activity"/>
    <property type="evidence" value="ECO:0007669"/>
    <property type="project" value="UniProtKB-EC"/>
</dbReference>
<evidence type="ECO:0000256" key="8">
    <source>
        <dbReference type="HAMAP-Rule" id="MF_00316"/>
    </source>
</evidence>
<dbReference type="EMBL" id="CP042806">
    <property type="protein sequence ID" value="QEE29491.1"/>
    <property type="molecule type" value="Genomic_DNA"/>
</dbReference>
<name>A0A5B9EGC5_9BACT</name>
<evidence type="ECO:0000256" key="2">
    <source>
        <dbReference type="ARBA" id="ARBA00022679"/>
    </source>
</evidence>
<evidence type="ECO:0000256" key="6">
    <source>
        <dbReference type="ARBA" id="ARBA00023134"/>
    </source>
</evidence>
<protein>
    <recommendedName>
        <fullName evidence="8">Probable molybdenum cofactor guanylyltransferase</fullName>
        <shortName evidence="8">MoCo guanylyltransferase</shortName>
        <ecNumber evidence="8">2.7.7.77</ecNumber>
    </recommendedName>
    <alternativeName>
        <fullName evidence="8">GTP:molybdopterin guanylyltransferase</fullName>
    </alternativeName>
    <alternativeName>
        <fullName evidence="8">Mo-MPT guanylyltransferase</fullName>
    </alternativeName>
    <alternativeName>
        <fullName evidence="8">Molybdopterin guanylyltransferase</fullName>
    </alternativeName>
    <alternativeName>
        <fullName evidence="8">Molybdopterin-guanine dinucleotide synthase</fullName>
        <shortName evidence="8">MGD synthase</shortName>
    </alternativeName>
</protein>
<dbReference type="CDD" id="cd02503">
    <property type="entry name" value="MobA"/>
    <property type="match status" value="1"/>
</dbReference>
<dbReference type="GO" id="GO:0006777">
    <property type="term" value="P:Mo-molybdopterin cofactor biosynthetic process"/>
    <property type="evidence" value="ECO:0007669"/>
    <property type="project" value="UniProtKB-KW"/>
</dbReference>
<dbReference type="GO" id="GO:0005737">
    <property type="term" value="C:cytoplasm"/>
    <property type="evidence" value="ECO:0007669"/>
    <property type="project" value="UniProtKB-SubCell"/>
</dbReference>
<dbReference type="GO" id="GO:0005525">
    <property type="term" value="F:GTP binding"/>
    <property type="evidence" value="ECO:0007669"/>
    <property type="project" value="UniProtKB-UniRule"/>
</dbReference>
<comment type="catalytic activity">
    <reaction evidence="8">
        <text>Mo-molybdopterin + GTP + H(+) = Mo-molybdopterin guanine dinucleotide + diphosphate</text>
        <dbReference type="Rhea" id="RHEA:34243"/>
        <dbReference type="ChEBI" id="CHEBI:15378"/>
        <dbReference type="ChEBI" id="CHEBI:33019"/>
        <dbReference type="ChEBI" id="CHEBI:37565"/>
        <dbReference type="ChEBI" id="CHEBI:71302"/>
        <dbReference type="ChEBI" id="CHEBI:71310"/>
        <dbReference type="EC" id="2.7.7.77"/>
    </reaction>
</comment>
<dbReference type="InterPro" id="IPR013482">
    <property type="entry name" value="Molybde_CF_guanTrfase"/>
</dbReference>
<keyword evidence="1 8" id="KW-0963">Cytoplasm</keyword>
<sequence length="197" mass="21786">MERLAGCVLAGGRSTRMGRDKALLRINGRTLHALALDKLAVCTTLLYTSGERVDPEERRSIVLKDPYSCGPVGGIVTALEASEAEWMLFLPVDMPLVPEAWMRNLAQMTVTSNAIAIVTRTPEGPQPLVAAYRRSVLPELRCAVEVGQYKVMAALVSPVQWIEAGEEFSGQFRNLNTPEELSDLRRLGFDISWEAER</sequence>
<dbReference type="EC" id="2.7.7.77" evidence="8"/>
<dbReference type="KEGG" id="talb:FTW19_16700"/>
<feature type="binding site" evidence="8">
    <location>
        <position position="21"/>
    </location>
    <ligand>
        <name>GTP</name>
        <dbReference type="ChEBI" id="CHEBI:37565"/>
    </ligand>
</feature>
<organism evidence="10 11">
    <name type="scientific">Terriglobus albidus</name>
    <dbReference type="NCBI Taxonomy" id="1592106"/>
    <lineage>
        <taxon>Bacteria</taxon>
        <taxon>Pseudomonadati</taxon>
        <taxon>Acidobacteriota</taxon>
        <taxon>Terriglobia</taxon>
        <taxon>Terriglobales</taxon>
        <taxon>Acidobacteriaceae</taxon>
        <taxon>Terriglobus</taxon>
    </lineage>
</organism>
<dbReference type="InterPro" id="IPR025877">
    <property type="entry name" value="MobA-like_NTP_Trfase"/>
</dbReference>
<dbReference type="Pfam" id="PF12804">
    <property type="entry name" value="NTP_transf_3"/>
    <property type="match status" value="1"/>
</dbReference>
<keyword evidence="11" id="KW-1185">Reference proteome</keyword>
<proteinExistence type="inferred from homology"/>
<comment type="cofactor">
    <cofactor evidence="8">
        <name>Mg(2+)</name>
        <dbReference type="ChEBI" id="CHEBI:18420"/>
    </cofactor>
</comment>
<keyword evidence="3 8" id="KW-0479">Metal-binding</keyword>
<dbReference type="PANTHER" id="PTHR19136:SF81">
    <property type="entry name" value="MOLYBDENUM COFACTOR GUANYLYLTRANSFERASE"/>
    <property type="match status" value="1"/>
</dbReference>
<dbReference type="AlphaFoldDB" id="A0A5B9EGC5"/>
<evidence type="ECO:0000256" key="4">
    <source>
        <dbReference type="ARBA" id="ARBA00022741"/>
    </source>
</evidence>
<comment type="similarity">
    <text evidence="8">Belongs to the MobA family.</text>
</comment>
<comment type="subcellular location">
    <subcellularLocation>
        <location evidence="8">Cytoplasm</location>
    </subcellularLocation>
</comment>
<evidence type="ECO:0000313" key="10">
    <source>
        <dbReference type="EMBL" id="QEE29491.1"/>
    </source>
</evidence>
<evidence type="ECO:0000256" key="3">
    <source>
        <dbReference type="ARBA" id="ARBA00022723"/>
    </source>
</evidence>
<keyword evidence="2 8" id="KW-0808">Transferase</keyword>
<dbReference type="Gene3D" id="3.90.550.10">
    <property type="entry name" value="Spore Coat Polysaccharide Biosynthesis Protein SpsA, Chain A"/>
    <property type="match status" value="1"/>
</dbReference>
<evidence type="ECO:0000259" key="9">
    <source>
        <dbReference type="Pfam" id="PF12804"/>
    </source>
</evidence>
<dbReference type="GO" id="GO:0046872">
    <property type="term" value="F:metal ion binding"/>
    <property type="evidence" value="ECO:0007669"/>
    <property type="project" value="UniProtKB-KW"/>
</dbReference>